<dbReference type="EMBL" id="AP018203">
    <property type="protein sequence ID" value="BAY58592.1"/>
    <property type="molecule type" value="Genomic_DNA"/>
</dbReference>
<dbReference type="AlphaFoldDB" id="A0A1Z4JPE1"/>
<dbReference type="Proteomes" id="UP000217895">
    <property type="component" value="Chromosome"/>
</dbReference>
<feature type="region of interest" description="Disordered" evidence="1">
    <location>
        <begin position="79"/>
        <end position="106"/>
    </location>
</feature>
<reference evidence="2 3" key="1">
    <citation type="submission" date="2017-06" db="EMBL/GenBank/DDBJ databases">
        <title>Genome sequencing of cyanobaciteial culture collection at National Institute for Environmental Studies (NIES).</title>
        <authorList>
            <person name="Hirose Y."/>
            <person name="Shimura Y."/>
            <person name="Fujisawa T."/>
            <person name="Nakamura Y."/>
            <person name="Kawachi M."/>
        </authorList>
    </citation>
    <scope>NUCLEOTIDE SEQUENCE [LARGE SCALE GENOMIC DNA]</scope>
    <source>
        <strain evidence="2 3">NIES-2135</strain>
    </source>
</reference>
<sequence>MNDESVRAIAPSIIRNRFLRFPKCDRGSTFGKLKPITMTGNNFRVFEEMTLQELQKQVLQLSTHDRWQLVQELLESLKQETEPKPKRGNLSRLKGIAKTSDVESDTQEEYVDYLIGKYK</sequence>
<accession>A0A1Z4JPE1</accession>
<organism evidence="2 3">
    <name type="scientific">Leptolyngbya boryana NIES-2135</name>
    <dbReference type="NCBI Taxonomy" id="1973484"/>
    <lineage>
        <taxon>Bacteria</taxon>
        <taxon>Bacillati</taxon>
        <taxon>Cyanobacteriota</taxon>
        <taxon>Cyanophyceae</taxon>
        <taxon>Leptolyngbyales</taxon>
        <taxon>Leptolyngbyaceae</taxon>
        <taxon>Leptolyngbya group</taxon>
        <taxon>Leptolyngbya</taxon>
    </lineage>
</organism>
<evidence type="ECO:0000256" key="1">
    <source>
        <dbReference type="SAM" id="MobiDB-lite"/>
    </source>
</evidence>
<gene>
    <name evidence="2" type="ORF">NIES2135_54650</name>
</gene>
<proteinExistence type="predicted"/>
<name>A0A1Z4JPE1_LEPBY</name>
<keyword evidence="3" id="KW-1185">Reference proteome</keyword>
<protein>
    <submittedName>
        <fullName evidence="2">Uncharacterized protein</fullName>
    </submittedName>
</protein>
<evidence type="ECO:0000313" key="2">
    <source>
        <dbReference type="EMBL" id="BAY58592.1"/>
    </source>
</evidence>
<evidence type="ECO:0000313" key="3">
    <source>
        <dbReference type="Proteomes" id="UP000217895"/>
    </source>
</evidence>